<dbReference type="Proteomes" id="UP001526426">
    <property type="component" value="Unassembled WGS sequence"/>
</dbReference>
<name>A0ABT3L625_9CYAN</name>
<dbReference type="SUPFAM" id="SSF53756">
    <property type="entry name" value="UDP-Glycosyltransferase/glycogen phosphorylase"/>
    <property type="match status" value="1"/>
</dbReference>
<evidence type="ECO:0000313" key="5">
    <source>
        <dbReference type="Proteomes" id="UP001526426"/>
    </source>
</evidence>
<evidence type="ECO:0000259" key="2">
    <source>
        <dbReference type="Pfam" id="PF00534"/>
    </source>
</evidence>
<feature type="domain" description="Glycosyl transferase family 1" evidence="2">
    <location>
        <begin position="190"/>
        <end position="343"/>
    </location>
</feature>
<gene>
    <name evidence="4" type="ORF">K4A83_11845</name>
</gene>
<evidence type="ECO:0000259" key="3">
    <source>
        <dbReference type="Pfam" id="PF13439"/>
    </source>
</evidence>
<evidence type="ECO:0000256" key="1">
    <source>
        <dbReference type="ARBA" id="ARBA00022679"/>
    </source>
</evidence>
<dbReference type="Pfam" id="PF00534">
    <property type="entry name" value="Glycos_transf_1"/>
    <property type="match status" value="1"/>
</dbReference>
<dbReference type="RefSeq" id="WP_265264779.1">
    <property type="nucleotide sequence ID" value="NZ_JAIHOM010000051.1"/>
</dbReference>
<dbReference type="InterPro" id="IPR001296">
    <property type="entry name" value="Glyco_trans_1"/>
</dbReference>
<dbReference type="Gene3D" id="3.40.50.2000">
    <property type="entry name" value="Glycogen Phosphorylase B"/>
    <property type="match status" value="2"/>
</dbReference>
<dbReference type="EMBL" id="JAIHOM010000051">
    <property type="protein sequence ID" value="MCW6036951.1"/>
    <property type="molecule type" value="Genomic_DNA"/>
</dbReference>
<proteinExistence type="predicted"/>
<comment type="caution">
    <text evidence="4">The sequence shown here is derived from an EMBL/GenBank/DDBJ whole genome shotgun (WGS) entry which is preliminary data.</text>
</comment>
<feature type="domain" description="Glycosyltransferase subfamily 4-like N-terminal" evidence="3">
    <location>
        <begin position="16"/>
        <end position="171"/>
    </location>
</feature>
<dbReference type="PANTHER" id="PTHR46401">
    <property type="entry name" value="GLYCOSYLTRANSFERASE WBBK-RELATED"/>
    <property type="match status" value="1"/>
</dbReference>
<keyword evidence="5" id="KW-1185">Reference proteome</keyword>
<dbReference type="InterPro" id="IPR028098">
    <property type="entry name" value="Glyco_trans_4-like_N"/>
</dbReference>
<accession>A0ABT3L625</accession>
<evidence type="ECO:0000313" key="4">
    <source>
        <dbReference type="EMBL" id="MCW6036951.1"/>
    </source>
</evidence>
<organism evidence="4 5">
    <name type="scientific">Spirulina subsalsa FACHB-351</name>
    <dbReference type="NCBI Taxonomy" id="234711"/>
    <lineage>
        <taxon>Bacteria</taxon>
        <taxon>Bacillati</taxon>
        <taxon>Cyanobacteriota</taxon>
        <taxon>Cyanophyceae</taxon>
        <taxon>Spirulinales</taxon>
        <taxon>Spirulinaceae</taxon>
        <taxon>Spirulina</taxon>
    </lineage>
</organism>
<keyword evidence="1" id="KW-0808">Transferase</keyword>
<dbReference type="CDD" id="cd03809">
    <property type="entry name" value="GT4_MtfB-like"/>
    <property type="match status" value="1"/>
</dbReference>
<reference evidence="4 5" key="1">
    <citation type="submission" date="2021-08" db="EMBL/GenBank/DDBJ databases">
        <title>Draft genome sequence of Spirulina subsalsa with high tolerance to salinity and hype-accumulation of phycocyanin.</title>
        <authorList>
            <person name="Pei H."/>
            <person name="Jiang L."/>
        </authorList>
    </citation>
    <scope>NUCLEOTIDE SEQUENCE [LARGE SCALE GENOMIC DNA]</scope>
    <source>
        <strain evidence="4 5">FACHB-351</strain>
    </source>
</reference>
<protein>
    <submittedName>
        <fullName evidence="4">Glycosyltransferase family 4 protein</fullName>
    </submittedName>
</protein>
<dbReference type="PANTHER" id="PTHR46401:SF2">
    <property type="entry name" value="GLYCOSYLTRANSFERASE WBBK-RELATED"/>
    <property type="match status" value="1"/>
</dbReference>
<dbReference type="Pfam" id="PF13439">
    <property type="entry name" value="Glyco_transf_4"/>
    <property type="match status" value="1"/>
</dbReference>
<sequence>MRILYDGTIYKLQTAGGINRYFSHLIEGLPKSYYPIVTTTGCSEISQPQHPNLKLIYYHRFGLPPNRLSYFLEPYFFRWFTDLKKVDLLHPTYYQNLNQQDFQLFRMPLVITVHDMIHELFQPTVDPNLKQIAAKKSAIFAANAIICVSENTKKDLIKIYPQVREKIKVIPLASSLDQSLVTPDLTLPPQPYYLYVGGRWIYKNFDGLLKAFAQITKRHHDVSLCVVGESFSPTELKEINTLGISDRIYSYHSLNNHQLASLYHGSLALVYPSQYEGFGLPPLEAMSCATAVLATNTSSIPEVTGDAALLLNPNEVSEWVDGMLWLLHHPIERDRLIAKGKKRAQQFSWEKTVNQTVAVYQSLV</sequence>